<dbReference type="InterPro" id="IPR036224">
    <property type="entry name" value="GINS_bundle-like_dom_sf"/>
</dbReference>
<evidence type="ECO:0000313" key="10">
    <source>
        <dbReference type="Proteomes" id="UP000323386"/>
    </source>
</evidence>
<keyword evidence="10" id="KW-1185">Reference proteome</keyword>
<accession>A0A5C3F2M7</accession>
<keyword evidence="5 6" id="KW-0539">Nucleus</keyword>
<name>A0A5C3F2M7_9BASI</name>
<evidence type="ECO:0000259" key="8">
    <source>
        <dbReference type="Pfam" id="PF05916"/>
    </source>
</evidence>
<dbReference type="CDD" id="cd11710">
    <property type="entry name" value="GINS_A_psf1"/>
    <property type="match status" value="1"/>
</dbReference>
<dbReference type="AlphaFoldDB" id="A0A5C3F2M7"/>
<evidence type="ECO:0000256" key="7">
    <source>
        <dbReference type="SAM" id="MobiDB-lite"/>
    </source>
</evidence>
<dbReference type="Proteomes" id="UP000323386">
    <property type="component" value="Unassembled WGS sequence"/>
</dbReference>
<sequence>MFGDQANKLIAEAKAAQMLGSIRPYKRRQSGGRAPGGPRTDDPYADELTRLILLETRQLHAHLTDLVSTSDSSDPSVAAQLVTHHLSAHRNKRCLLAYHASRLDSLQTQLWKNGGNLSQTLDDDGTRDKLAASEVEYAKKYRDLVNAYKGEFLDVLDLMAPLERNGREDAGIAGAAGEWSPPLDLLVTVVALRDARDVQTDTGSISLRKGERMRVRRSEVEALIVRRWVEVVDD</sequence>
<evidence type="ECO:0000256" key="5">
    <source>
        <dbReference type="ARBA" id="ARBA00023242"/>
    </source>
</evidence>
<dbReference type="SUPFAM" id="SSF158573">
    <property type="entry name" value="GINS helical bundle-like"/>
    <property type="match status" value="1"/>
</dbReference>
<dbReference type="InterPro" id="IPR021151">
    <property type="entry name" value="GINS_A"/>
</dbReference>
<evidence type="ECO:0000313" key="9">
    <source>
        <dbReference type="EMBL" id="SPO38136.1"/>
    </source>
</evidence>
<feature type="region of interest" description="Disordered" evidence="7">
    <location>
        <begin position="21"/>
        <end position="44"/>
    </location>
</feature>
<comment type="subunit">
    <text evidence="6">Component of the GINS complex.</text>
</comment>
<comment type="function">
    <text evidence="6">Required for correct functioning of the GINS complex, a complex that plays an essential role in the initiation of DNA replication, and progression of DNA replication forks. GINS complex seems to bind preferentially to single-stranded DNA.</text>
</comment>
<evidence type="ECO:0000256" key="6">
    <source>
        <dbReference type="RuleBase" id="RU368085"/>
    </source>
</evidence>
<protein>
    <recommendedName>
        <fullName evidence="3 6">DNA replication complex GINS protein PSF1</fullName>
    </recommendedName>
</protein>
<evidence type="ECO:0000256" key="4">
    <source>
        <dbReference type="ARBA" id="ARBA00022705"/>
    </source>
</evidence>
<dbReference type="PANTHER" id="PTHR12914:SF2">
    <property type="entry name" value="DNA REPLICATION COMPLEX GINS PROTEIN PSF1"/>
    <property type="match status" value="1"/>
</dbReference>
<evidence type="ECO:0000256" key="1">
    <source>
        <dbReference type="ARBA" id="ARBA00004123"/>
    </source>
</evidence>
<evidence type="ECO:0000256" key="2">
    <source>
        <dbReference type="ARBA" id="ARBA00006677"/>
    </source>
</evidence>
<organism evidence="9 10">
    <name type="scientific">Pseudozyma flocculosa</name>
    <dbReference type="NCBI Taxonomy" id="84751"/>
    <lineage>
        <taxon>Eukaryota</taxon>
        <taxon>Fungi</taxon>
        <taxon>Dikarya</taxon>
        <taxon>Basidiomycota</taxon>
        <taxon>Ustilaginomycotina</taxon>
        <taxon>Ustilaginomycetes</taxon>
        <taxon>Ustilaginales</taxon>
        <taxon>Ustilaginaceae</taxon>
        <taxon>Pseudozyma</taxon>
    </lineage>
</organism>
<feature type="domain" description="GINS subunit" evidence="8">
    <location>
        <begin position="63"/>
        <end position="151"/>
    </location>
</feature>
<dbReference type="GO" id="GO:0000811">
    <property type="term" value="C:GINS complex"/>
    <property type="evidence" value="ECO:0007669"/>
    <property type="project" value="UniProtKB-UniRule"/>
</dbReference>
<comment type="subcellular location">
    <subcellularLocation>
        <location evidence="1 6">Nucleus</location>
    </subcellularLocation>
</comment>
<dbReference type="PANTHER" id="PTHR12914">
    <property type="entry name" value="PARTNER OF SLD5"/>
    <property type="match status" value="1"/>
</dbReference>
<dbReference type="Gene3D" id="1.20.58.1030">
    <property type="match status" value="1"/>
</dbReference>
<dbReference type="OrthoDB" id="10252587at2759"/>
<dbReference type="InterPro" id="IPR005339">
    <property type="entry name" value="GINS_Psf1"/>
</dbReference>
<proteinExistence type="inferred from homology"/>
<dbReference type="GO" id="GO:1902983">
    <property type="term" value="P:DNA strand elongation involved in mitotic DNA replication"/>
    <property type="evidence" value="ECO:0007669"/>
    <property type="project" value="TreeGrafter"/>
</dbReference>
<dbReference type="Pfam" id="PF05916">
    <property type="entry name" value="Sld5"/>
    <property type="match status" value="1"/>
</dbReference>
<reference evidence="9 10" key="1">
    <citation type="submission" date="2018-03" db="EMBL/GenBank/DDBJ databases">
        <authorList>
            <person name="Guldener U."/>
        </authorList>
    </citation>
    <scope>NUCLEOTIDE SEQUENCE [LARGE SCALE GENOMIC DNA]</scope>
    <source>
        <strain evidence="9 10">DAOM196992</strain>
    </source>
</reference>
<keyword evidence="4 6" id="KW-0235">DNA replication</keyword>
<gene>
    <name evidence="9" type="ORF">PSFLO_03613</name>
</gene>
<comment type="similarity">
    <text evidence="2 6">Belongs to the GINS1/PSF1 family.</text>
</comment>
<evidence type="ECO:0000256" key="3">
    <source>
        <dbReference type="ARBA" id="ARBA00015143"/>
    </source>
</evidence>
<dbReference type="EMBL" id="OOIP01000009">
    <property type="protein sequence ID" value="SPO38136.1"/>
    <property type="molecule type" value="Genomic_DNA"/>
</dbReference>